<feature type="transmembrane region" description="Helical" evidence="7">
    <location>
        <begin position="174"/>
        <end position="203"/>
    </location>
</feature>
<dbReference type="Pfam" id="PF00528">
    <property type="entry name" value="BPD_transp_1"/>
    <property type="match status" value="1"/>
</dbReference>
<dbReference type="SUPFAM" id="SSF161098">
    <property type="entry name" value="MetI-like"/>
    <property type="match status" value="1"/>
</dbReference>
<dbReference type="PROSITE" id="PS50928">
    <property type="entry name" value="ABC_TM1"/>
    <property type="match status" value="1"/>
</dbReference>
<dbReference type="InterPro" id="IPR000515">
    <property type="entry name" value="MetI-like"/>
</dbReference>
<keyword evidence="10" id="KW-1185">Reference proteome</keyword>
<dbReference type="EMBL" id="QFFZ01000004">
    <property type="protein sequence ID" value="TEB12983.1"/>
    <property type="molecule type" value="Genomic_DNA"/>
</dbReference>
<evidence type="ECO:0000259" key="8">
    <source>
        <dbReference type="PROSITE" id="PS50928"/>
    </source>
</evidence>
<dbReference type="PANTHER" id="PTHR30151:SF38">
    <property type="entry name" value="ALIPHATIC SULFONATES TRANSPORT PERMEASE PROTEIN SSUC-RELATED"/>
    <property type="match status" value="1"/>
</dbReference>
<accession>A0A4Y7RVV2</accession>
<sequence length="267" mass="29006">MRNKAPKISFVSIIFPAVLVLIWHLVSVTGKAPEYMMPSPIKLIFVMFDFVTGSLKLTSYSGTFFAHSIVSLGRVLSGFIIALTVGLPLGLITGRLSCIYKIIDPTINAVRSIPGIGWLPIAMVWFGVGTKTAIFLISLAGFFPIYLNSVAGAKSVPVNLIKAGKMLGARHILLFCKIILPWSMPSIFTGMRLALGISWAYLVLGELTGVNSGLGAVMMDARMLGHVDIIIISMICIAFWGKLTDEVLKLLMRVLFPALGDDRFNEG</sequence>
<feature type="transmembrane region" description="Helical" evidence="7">
    <location>
        <begin position="134"/>
        <end position="153"/>
    </location>
</feature>
<evidence type="ECO:0000313" key="9">
    <source>
        <dbReference type="EMBL" id="TEB12983.1"/>
    </source>
</evidence>
<comment type="subcellular location">
    <subcellularLocation>
        <location evidence="1 7">Cell membrane</location>
        <topology evidence="1 7">Multi-pass membrane protein</topology>
    </subcellularLocation>
</comment>
<feature type="transmembrane region" description="Helical" evidence="7">
    <location>
        <begin position="64"/>
        <end position="89"/>
    </location>
</feature>
<organism evidence="9 10">
    <name type="scientific">Pelotomaculum propionicicum</name>
    <dbReference type="NCBI Taxonomy" id="258475"/>
    <lineage>
        <taxon>Bacteria</taxon>
        <taxon>Bacillati</taxon>
        <taxon>Bacillota</taxon>
        <taxon>Clostridia</taxon>
        <taxon>Eubacteriales</taxon>
        <taxon>Desulfotomaculaceae</taxon>
        <taxon>Pelotomaculum</taxon>
    </lineage>
</organism>
<evidence type="ECO:0000256" key="5">
    <source>
        <dbReference type="ARBA" id="ARBA00022989"/>
    </source>
</evidence>
<dbReference type="InterPro" id="IPR035906">
    <property type="entry name" value="MetI-like_sf"/>
</dbReference>
<keyword evidence="3" id="KW-1003">Cell membrane</keyword>
<evidence type="ECO:0000256" key="1">
    <source>
        <dbReference type="ARBA" id="ARBA00004651"/>
    </source>
</evidence>
<feature type="domain" description="ABC transmembrane type-1" evidence="8">
    <location>
        <begin position="68"/>
        <end position="260"/>
    </location>
</feature>
<comment type="similarity">
    <text evidence="7">Belongs to the binding-protein-dependent transport system permease family.</text>
</comment>
<keyword evidence="4 7" id="KW-0812">Transmembrane</keyword>
<evidence type="ECO:0000256" key="7">
    <source>
        <dbReference type="RuleBase" id="RU363032"/>
    </source>
</evidence>
<dbReference type="GO" id="GO:0005886">
    <property type="term" value="C:plasma membrane"/>
    <property type="evidence" value="ECO:0007669"/>
    <property type="project" value="UniProtKB-SubCell"/>
</dbReference>
<dbReference type="Proteomes" id="UP000297597">
    <property type="component" value="Unassembled WGS sequence"/>
</dbReference>
<evidence type="ECO:0000313" key="10">
    <source>
        <dbReference type="Proteomes" id="UP000297597"/>
    </source>
</evidence>
<dbReference type="GO" id="GO:0055085">
    <property type="term" value="P:transmembrane transport"/>
    <property type="evidence" value="ECO:0007669"/>
    <property type="project" value="InterPro"/>
</dbReference>
<name>A0A4Y7RVV2_9FIRM</name>
<dbReference type="RefSeq" id="WP_243119707.1">
    <property type="nucleotide sequence ID" value="NZ_QFFZ01000004.1"/>
</dbReference>
<feature type="transmembrane region" description="Helical" evidence="7">
    <location>
        <begin position="7"/>
        <end position="26"/>
    </location>
</feature>
<keyword evidence="2 7" id="KW-0813">Transport</keyword>
<comment type="caution">
    <text evidence="9">The sequence shown here is derived from an EMBL/GenBank/DDBJ whole genome shotgun (WGS) entry which is preliminary data.</text>
</comment>
<dbReference type="AlphaFoldDB" id="A0A4Y7RVV2"/>
<evidence type="ECO:0000256" key="4">
    <source>
        <dbReference type="ARBA" id="ARBA00022692"/>
    </source>
</evidence>
<proteinExistence type="inferred from homology"/>
<evidence type="ECO:0000256" key="2">
    <source>
        <dbReference type="ARBA" id="ARBA00022448"/>
    </source>
</evidence>
<feature type="transmembrane region" description="Helical" evidence="7">
    <location>
        <begin position="109"/>
        <end position="128"/>
    </location>
</feature>
<dbReference type="Gene3D" id="1.10.3720.10">
    <property type="entry name" value="MetI-like"/>
    <property type="match status" value="1"/>
</dbReference>
<dbReference type="CDD" id="cd06261">
    <property type="entry name" value="TM_PBP2"/>
    <property type="match status" value="1"/>
</dbReference>
<evidence type="ECO:0000256" key="3">
    <source>
        <dbReference type="ARBA" id="ARBA00022475"/>
    </source>
</evidence>
<keyword evidence="6 7" id="KW-0472">Membrane</keyword>
<reference evidence="9 10" key="1">
    <citation type="journal article" date="2018" name="Environ. Microbiol.">
        <title>Novel energy conservation strategies and behaviour of Pelotomaculum schinkii driving syntrophic propionate catabolism.</title>
        <authorList>
            <person name="Hidalgo-Ahumada C.A.P."/>
            <person name="Nobu M.K."/>
            <person name="Narihiro T."/>
            <person name="Tamaki H."/>
            <person name="Liu W.T."/>
            <person name="Kamagata Y."/>
            <person name="Stams A.J.M."/>
            <person name="Imachi H."/>
            <person name="Sousa D.Z."/>
        </authorList>
    </citation>
    <scope>NUCLEOTIDE SEQUENCE [LARGE SCALE GENOMIC DNA]</scope>
    <source>
        <strain evidence="9 10">MGP</strain>
    </source>
</reference>
<evidence type="ECO:0000256" key="6">
    <source>
        <dbReference type="ARBA" id="ARBA00023136"/>
    </source>
</evidence>
<keyword evidence="5 7" id="KW-1133">Transmembrane helix</keyword>
<dbReference type="PANTHER" id="PTHR30151">
    <property type="entry name" value="ALKANE SULFONATE ABC TRANSPORTER-RELATED, MEMBRANE SUBUNIT"/>
    <property type="match status" value="1"/>
</dbReference>
<gene>
    <name evidence="9" type="primary">ssuC_1</name>
    <name evidence="9" type="ORF">Pmgp_00621</name>
</gene>
<feature type="transmembrane region" description="Helical" evidence="7">
    <location>
        <begin position="223"/>
        <end position="243"/>
    </location>
</feature>
<protein>
    <submittedName>
        <fullName evidence="9">Putative aliphatic sulfonates transport permease protein SsuC</fullName>
    </submittedName>
</protein>